<evidence type="ECO:0000313" key="2">
    <source>
        <dbReference type="Proteomes" id="UP000006352"/>
    </source>
</evidence>
<proteinExistence type="predicted"/>
<dbReference type="HOGENOM" id="CLU_1360428_0_0_1"/>
<dbReference type="GeneID" id="24100968"/>
<accession>J4I2I3</accession>
<dbReference type="AlphaFoldDB" id="J4I2I3"/>
<protein>
    <submittedName>
        <fullName evidence="1">Uncharacterized protein</fullName>
    </submittedName>
</protein>
<evidence type="ECO:0000313" key="1">
    <source>
        <dbReference type="EMBL" id="CCM06057.1"/>
    </source>
</evidence>
<sequence length="201" mass="22746">MSSATLSRTLNLRCSDGAAQTTHNAQDIPHSPSRLAEDFANDDYNITARESASTQFNMTIADYQDGKWPRNVRERVELNSTPIPDQLWRKDIEDMLPKSIFEVEDIDDATPGRSFHLGTILNPVWIDGPKVGLQATGHAEANDVWGPETDLRPFLGATRWGREDDYLIVQDATFDGDHNLIPQLAYIWRMIPPIIEEVTIW</sequence>
<dbReference type="EMBL" id="HE797222">
    <property type="protein sequence ID" value="CCM06057.1"/>
    <property type="molecule type" value="Genomic_DNA"/>
</dbReference>
<dbReference type="RefSeq" id="XP_012185340.1">
    <property type="nucleotide sequence ID" value="XM_012329950.1"/>
</dbReference>
<reference evidence="1 2" key="1">
    <citation type="journal article" date="2012" name="Appl. Environ. Microbiol.">
        <title>Short-read sequencing for genomic analysis of the brown rot fungus Fibroporia radiculosa.</title>
        <authorList>
            <person name="Tang J.D."/>
            <person name="Perkins A.D."/>
            <person name="Sonstegard T.S."/>
            <person name="Schroeder S.G."/>
            <person name="Burgess S.C."/>
            <person name="Diehl S.V."/>
        </authorList>
    </citation>
    <scope>NUCLEOTIDE SEQUENCE [LARGE SCALE GENOMIC DNA]</scope>
    <source>
        <strain evidence="1 2">TFFH 294</strain>
    </source>
</reference>
<gene>
    <name evidence="1" type="ORF">FIBRA_08304</name>
</gene>
<keyword evidence="2" id="KW-1185">Reference proteome</keyword>
<dbReference type="Proteomes" id="UP000006352">
    <property type="component" value="Unassembled WGS sequence"/>
</dbReference>
<name>J4I2I3_9APHY</name>
<organism evidence="1 2">
    <name type="scientific">Fibroporia radiculosa</name>
    <dbReference type="NCBI Taxonomy" id="599839"/>
    <lineage>
        <taxon>Eukaryota</taxon>
        <taxon>Fungi</taxon>
        <taxon>Dikarya</taxon>
        <taxon>Basidiomycota</taxon>
        <taxon>Agaricomycotina</taxon>
        <taxon>Agaricomycetes</taxon>
        <taxon>Polyporales</taxon>
        <taxon>Fibroporiaceae</taxon>
        <taxon>Fibroporia</taxon>
    </lineage>
</organism>
<dbReference type="InParanoid" id="J4I2I3"/>